<reference evidence="3" key="1">
    <citation type="submission" date="2017-02" db="EMBL/GenBank/DDBJ databases">
        <authorList>
            <person name="Varghese N."/>
            <person name="Submissions S."/>
        </authorList>
    </citation>
    <scope>NUCLEOTIDE SEQUENCE [LARGE SCALE GENOMIC DNA]</scope>
    <source>
        <strain evidence="3">DSM 3072</strain>
    </source>
</reference>
<dbReference type="Proteomes" id="UP000242432">
    <property type="component" value="Unassembled WGS sequence"/>
</dbReference>
<evidence type="ECO:0000256" key="1">
    <source>
        <dbReference type="SAM" id="Phobius"/>
    </source>
</evidence>
<evidence type="ECO:0000313" key="3">
    <source>
        <dbReference type="Proteomes" id="UP000242432"/>
    </source>
</evidence>
<keyword evidence="3" id="KW-1185">Reference proteome</keyword>
<proteinExistence type="predicted"/>
<dbReference type="AlphaFoldDB" id="A0A1T4VY01"/>
<feature type="non-terminal residue" evidence="2">
    <location>
        <position position="1"/>
    </location>
</feature>
<evidence type="ECO:0000313" key="2">
    <source>
        <dbReference type="EMBL" id="SKA69874.1"/>
    </source>
</evidence>
<name>A0A1T4VY01_9GAMM</name>
<protein>
    <submittedName>
        <fullName evidence="2">Uncharacterized protein</fullName>
    </submittedName>
</protein>
<keyword evidence="1" id="KW-1133">Transmembrane helix</keyword>
<organism evidence="2 3">
    <name type="scientific">Succinivibrio dextrinosolvens DSM 3072</name>
    <dbReference type="NCBI Taxonomy" id="1123324"/>
    <lineage>
        <taxon>Bacteria</taxon>
        <taxon>Pseudomonadati</taxon>
        <taxon>Pseudomonadota</taxon>
        <taxon>Gammaproteobacteria</taxon>
        <taxon>Aeromonadales</taxon>
        <taxon>Succinivibrionaceae</taxon>
        <taxon>Succinivibrio</taxon>
    </lineage>
</organism>
<gene>
    <name evidence="2" type="ORF">SAMN02745213_02264</name>
</gene>
<sequence length="45" mass="5331">KPGKKFLDKKSDTIQDMGVSFLSVVVLFYLKRKRPFLFNLFDNIH</sequence>
<keyword evidence="1" id="KW-0472">Membrane</keyword>
<keyword evidence="1" id="KW-0812">Transmembrane</keyword>
<feature type="transmembrane region" description="Helical" evidence="1">
    <location>
        <begin position="13"/>
        <end position="30"/>
    </location>
</feature>
<dbReference type="EMBL" id="FUXX01000064">
    <property type="protein sequence ID" value="SKA69874.1"/>
    <property type="molecule type" value="Genomic_DNA"/>
</dbReference>
<accession>A0A1T4VY01</accession>